<protein>
    <recommendedName>
        <fullName evidence="5">Integral membrane protein</fullName>
    </recommendedName>
</protein>
<evidence type="ECO:0000256" key="1">
    <source>
        <dbReference type="SAM" id="MobiDB-lite"/>
    </source>
</evidence>
<evidence type="ECO:0008006" key="5">
    <source>
        <dbReference type="Google" id="ProtNLM"/>
    </source>
</evidence>
<comment type="caution">
    <text evidence="3">The sequence shown here is derived from an EMBL/GenBank/DDBJ whole genome shotgun (WGS) entry which is preliminary data.</text>
</comment>
<gene>
    <name evidence="3" type="ORF">WKI68_01285</name>
</gene>
<keyword evidence="2" id="KW-1133">Transmembrane helix</keyword>
<keyword evidence="2" id="KW-0812">Transmembrane</keyword>
<accession>A0ABU8TXT9</accession>
<keyword evidence="2" id="KW-0472">Membrane</keyword>
<organism evidence="3 4">
    <name type="scientific">Streptomyces caledonius</name>
    <dbReference type="NCBI Taxonomy" id="3134107"/>
    <lineage>
        <taxon>Bacteria</taxon>
        <taxon>Bacillati</taxon>
        <taxon>Actinomycetota</taxon>
        <taxon>Actinomycetes</taxon>
        <taxon>Kitasatosporales</taxon>
        <taxon>Streptomycetaceae</taxon>
        <taxon>Streptomyces</taxon>
    </lineage>
</organism>
<reference evidence="3 4" key="1">
    <citation type="submission" date="2024-03" db="EMBL/GenBank/DDBJ databases">
        <title>Novel Streptomyces species of biotechnological and ecological value are a feature of Machair soil.</title>
        <authorList>
            <person name="Prole J.R."/>
            <person name="Goodfellow M."/>
            <person name="Allenby N."/>
            <person name="Ward A.C."/>
        </authorList>
    </citation>
    <scope>NUCLEOTIDE SEQUENCE [LARGE SCALE GENOMIC DNA]</scope>
    <source>
        <strain evidence="3 4">MS1.HAVA.3</strain>
    </source>
</reference>
<feature type="region of interest" description="Disordered" evidence="1">
    <location>
        <begin position="1"/>
        <end position="23"/>
    </location>
</feature>
<feature type="transmembrane region" description="Helical" evidence="2">
    <location>
        <begin position="62"/>
        <end position="82"/>
    </location>
</feature>
<dbReference type="EMBL" id="JBBKAM010000002">
    <property type="protein sequence ID" value="MEJ8640432.1"/>
    <property type="molecule type" value="Genomic_DNA"/>
</dbReference>
<evidence type="ECO:0000256" key="2">
    <source>
        <dbReference type="SAM" id="Phobius"/>
    </source>
</evidence>
<dbReference type="Proteomes" id="UP001382904">
    <property type="component" value="Unassembled WGS sequence"/>
</dbReference>
<keyword evidence="4" id="KW-1185">Reference proteome</keyword>
<sequence>MLYDAPYQEPPRRRRPAPVDDEPAGSPVLRHVLRWPVAIALLVSGALHLPDDLAALPSAAPVVYLPLLVTVLCLGTGVLVALRDTTTVWRAGAATALGVVALHVLGGSVGFDPLEGTVGGPRPGRASPSC</sequence>
<feature type="transmembrane region" description="Helical" evidence="2">
    <location>
        <begin position="89"/>
        <end position="111"/>
    </location>
</feature>
<proteinExistence type="predicted"/>
<evidence type="ECO:0000313" key="3">
    <source>
        <dbReference type="EMBL" id="MEJ8640432.1"/>
    </source>
</evidence>
<evidence type="ECO:0000313" key="4">
    <source>
        <dbReference type="Proteomes" id="UP001382904"/>
    </source>
</evidence>
<name>A0ABU8TXT9_9ACTN</name>